<sequence length="61" mass="6815">MVDEMSPVALYIQLAHLLAKQIEDGKFKPRQPVPAAVCLLRERDLVVTLPGRGSYVAERKP</sequence>
<dbReference type="SUPFAM" id="SSF46785">
    <property type="entry name" value="Winged helix' DNA-binding domain"/>
    <property type="match status" value="1"/>
</dbReference>
<accession>A0ABY0KRE8</accession>
<evidence type="ECO:0008006" key="3">
    <source>
        <dbReference type="Google" id="ProtNLM"/>
    </source>
</evidence>
<evidence type="ECO:0000313" key="2">
    <source>
        <dbReference type="Proteomes" id="UP000199405"/>
    </source>
</evidence>
<dbReference type="EMBL" id="FMCQ01000007">
    <property type="protein sequence ID" value="SCF01034.1"/>
    <property type="molecule type" value="Genomic_DNA"/>
</dbReference>
<protein>
    <recommendedName>
        <fullName evidence="3">GntR family transcriptional regulator</fullName>
    </recommendedName>
</protein>
<evidence type="ECO:0000313" key="1">
    <source>
        <dbReference type="EMBL" id="SCF01034.1"/>
    </source>
</evidence>
<comment type="caution">
    <text evidence="1">The sequence shown here is derived from an EMBL/GenBank/DDBJ whole genome shotgun (WGS) entry which is preliminary data.</text>
</comment>
<keyword evidence="2" id="KW-1185">Reference proteome</keyword>
<name>A0ABY0KRE8_9ACTN</name>
<gene>
    <name evidence="1" type="ORF">GA0070562_5087</name>
</gene>
<reference evidence="1 2" key="1">
    <citation type="submission" date="2016-06" db="EMBL/GenBank/DDBJ databases">
        <authorList>
            <person name="Varghese N."/>
            <person name="Submissions Spin"/>
        </authorList>
    </citation>
    <scope>NUCLEOTIDE SEQUENCE [LARGE SCALE GENOMIC DNA]</scope>
    <source>
        <strain evidence="1 2">DSM 45142</strain>
    </source>
</reference>
<proteinExistence type="predicted"/>
<organism evidence="1 2">
    <name type="scientific">Micromonospora tulbaghiae</name>
    <dbReference type="NCBI Taxonomy" id="479978"/>
    <lineage>
        <taxon>Bacteria</taxon>
        <taxon>Bacillati</taxon>
        <taxon>Actinomycetota</taxon>
        <taxon>Actinomycetes</taxon>
        <taxon>Micromonosporales</taxon>
        <taxon>Micromonosporaceae</taxon>
        <taxon>Micromonospora</taxon>
    </lineage>
</organism>
<dbReference type="InterPro" id="IPR036390">
    <property type="entry name" value="WH_DNA-bd_sf"/>
</dbReference>
<dbReference type="Proteomes" id="UP000199405">
    <property type="component" value="Unassembled WGS sequence"/>
</dbReference>